<organism evidence="1">
    <name type="scientific">Arundo donax</name>
    <name type="common">Giant reed</name>
    <name type="synonym">Donax arundinaceus</name>
    <dbReference type="NCBI Taxonomy" id="35708"/>
    <lineage>
        <taxon>Eukaryota</taxon>
        <taxon>Viridiplantae</taxon>
        <taxon>Streptophyta</taxon>
        <taxon>Embryophyta</taxon>
        <taxon>Tracheophyta</taxon>
        <taxon>Spermatophyta</taxon>
        <taxon>Magnoliopsida</taxon>
        <taxon>Liliopsida</taxon>
        <taxon>Poales</taxon>
        <taxon>Poaceae</taxon>
        <taxon>PACMAD clade</taxon>
        <taxon>Arundinoideae</taxon>
        <taxon>Arundineae</taxon>
        <taxon>Arundo</taxon>
    </lineage>
</organism>
<proteinExistence type="predicted"/>
<reference evidence="1" key="2">
    <citation type="journal article" date="2015" name="Data Brief">
        <title>Shoot transcriptome of the giant reed, Arundo donax.</title>
        <authorList>
            <person name="Barrero R.A."/>
            <person name="Guerrero F.D."/>
            <person name="Moolhuijzen P."/>
            <person name="Goolsby J.A."/>
            <person name="Tidwell J."/>
            <person name="Bellgard S.E."/>
            <person name="Bellgard M.I."/>
        </authorList>
    </citation>
    <scope>NUCLEOTIDE SEQUENCE</scope>
    <source>
        <tissue evidence="1">Shoot tissue taken approximately 20 cm above the soil surface</tissue>
    </source>
</reference>
<evidence type="ECO:0000313" key="1">
    <source>
        <dbReference type="EMBL" id="JAD52413.1"/>
    </source>
</evidence>
<dbReference type="AlphaFoldDB" id="A0A0A9ARA6"/>
<protein>
    <submittedName>
        <fullName evidence="1">Uncharacterized protein</fullName>
    </submittedName>
</protein>
<dbReference type="EMBL" id="GBRH01245482">
    <property type="protein sequence ID" value="JAD52413.1"/>
    <property type="molecule type" value="Transcribed_RNA"/>
</dbReference>
<accession>A0A0A9ARA6</accession>
<name>A0A0A9ARA6_ARUDO</name>
<reference evidence="1" key="1">
    <citation type="submission" date="2014-09" db="EMBL/GenBank/DDBJ databases">
        <authorList>
            <person name="Magalhaes I.L.F."/>
            <person name="Oliveira U."/>
            <person name="Santos F.R."/>
            <person name="Vidigal T.H.D.A."/>
            <person name="Brescovit A.D."/>
            <person name="Santos A.J."/>
        </authorList>
    </citation>
    <scope>NUCLEOTIDE SEQUENCE</scope>
    <source>
        <tissue evidence="1">Shoot tissue taken approximately 20 cm above the soil surface</tissue>
    </source>
</reference>
<sequence>MCCRIWGLMLNPSGSSLYNAHKFVISFVVLSSAAV</sequence>